<name>A0A5B8IRW5_9ACTN</name>
<protein>
    <submittedName>
        <fullName evidence="3">Thioesterase</fullName>
    </submittedName>
</protein>
<evidence type="ECO:0000313" key="3">
    <source>
        <dbReference type="EMBL" id="QDY81458.1"/>
    </source>
</evidence>
<dbReference type="OrthoDB" id="8480037at2"/>
<accession>A0A5B8IRW5</accession>
<dbReference type="InterPro" id="IPR046030">
    <property type="entry name" value="DUF5988"/>
</dbReference>
<dbReference type="RefSeq" id="WP_146484752.1">
    <property type="nucleotide sequence ID" value="NZ_CP042266.1"/>
</dbReference>
<dbReference type="Pfam" id="PF19450">
    <property type="entry name" value="DUF5988"/>
    <property type="match status" value="1"/>
</dbReference>
<dbReference type="InterPro" id="IPR001031">
    <property type="entry name" value="Thioesterase"/>
</dbReference>
<feature type="domain" description="Thioesterase" evidence="2">
    <location>
        <begin position="32"/>
        <end position="256"/>
    </location>
</feature>
<dbReference type="PANTHER" id="PTHR11487:SF0">
    <property type="entry name" value="S-ACYL FATTY ACID SYNTHASE THIOESTERASE, MEDIUM CHAIN"/>
    <property type="match status" value="1"/>
</dbReference>
<evidence type="ECO:0000259" key="2">
    <source>
        <dbReference type="Pfam" id="PF00975"/>
    </source>
</evidence>
<dbReference type="InterPro" id="IPR029058">
    <property type="entry name" value="AB_hydrolase_fold"/>
</dbReference>
<dbReference type="Proteomes" id="UP000320580">
    <property type="component" value="Chromosome"/>
</dbReference>
<evidence type="ECO:0000313" key="4">
    <source>
        <dbReference type="Proteomes" id="UP000320580"/>
    </source>
</evidence>
<dbReference type="Gene3D" id="3.40.50.1820">
    <property type="entry name" value="alpha/beta hydrolase"/>
    <property type="match status" value="1"/>
</dbReference>
<dbReference type="PANTHER" id="PTHR11487">
    <property type="entry name" value="THIOESTERASE"/>
    <property type="match status" value="1"/>
</dbReference>
<dbReference type="InterPro" id="IPR012223">
    <property type="entry name" value="TEII"/>
</dbReference>
<dbReference type="EMBL" id="CP042266">
    <property type="protein sequence ID" value="QDY81458.1"/>
    <property type="molecule type" value="Genomic_DNA"/>
</dbReference>
<comment type="similarity">
    <text evidence="1">Belongs to the thioesterase family.</text>
</comment>
<proteinExistence type="inferred from homology"/>
<dbReference type="GO" id="GO:0008610">
    <property type="term" value="P:lipid biosynthetic process"/>
    <property type="evidence" value="ECO:0007669"/>
    <property type="project" value="TreeGrafter"/>
</dbReference>
<dbReference type="Pfam" id="PF00975">
    <property type="entry name" value="Thioesterase"/>
    <property type="match status" value="1"/>
</dbReference>
<keyword evidence="4" id="KW-1185">Reference proteome</keyword>
<dbReference type="KEGG" id="sqz:FQU76_32530"/>
<organism evidence="3 4">
    <name type="scientific">Streptomyces qinzhouensis</name>
    <dbReference type="NCBI Taxonomy" id="2599401"/>
    <lineage>
        <taxon>Bacteria</taxon>
        <taxon>Bacillati</taxon>
        <taxon>Actinomycetota</taxon>
        <taxon>Actinomycetes</taxon>
        <taxon>Kitasatosporales</taxon>
        <taxon>Streptomycetaceae</taxon>
        <taxon>Streptomyces</taxon>
    </lineage>
</organism>
<gene>
    <name evidence="3" type="ORF">FQU76_32530</name>
</gene>
<dbReference type="AlphaFoldDB" id="A0A5B8IRW5"/>
<evidence type="ECO:0000256" key="1">
    <source>
        <dbReference type="ARBA" id="ARBA00007169"/>
    </source>
</evidence>
<dbReference type="SUPFAM" id="SSF53474">
    <property type="entry name" value="alpha/beta-Hydrolases"/>
    <property type="match status" value="1"/>
</dbReference>
<reference evidence="3 4" key="1">
    <citation type="submission" date="2019-07" db="EMBL/GenBank/DDBJ databases">
        <authorList>
            <person name="Zhu P."/>
        </authorList>
    </citation>
    <scope>NUCLEOTIDE SEQUENCE [LARGE SCALE GENOMIC DNA]</scope>
    <source>
        <strain evidence="3 4">SSL-25</strain>
    </source>
</reference>
<sequence length="351" mass="38152">MTHGGIRPAPRQPIRTPYLAVRPEAVPDAPLRLFCLHHAGGGASIFRDWQRALGPSVAVLPVQLPGRERRVREPRFTDMDALVRELDGQLDPHLGTPYVLYGHSMGALVAWRLSVFRAAAGRRLPEALLAGACNPPHVPPVSAATREMSRQRLVRWLIDAGGISEALLQYPDWVDAAVSVLRDDLDLCNSHRPPGADGPGRLPFPIHTFAGASDPLVGAGAMAGWARHGTGPGIRHTVPGGHLFLRDSPDHLFGLLRSVLAHRDRESEAFMTETFVASGSTGNAVLRGSPHASWAAGQADGQVVTVDDPTLTLKLLHGNHYDHFVPTAESVERDGRTLRVFRWSHKTYIAE</sequence>